<dbReference type="GO" id="GO:0000340">
    <property type="term" value="F:RNA 7-methylguanosine cap binding"/>
    <property type="evidence" value="ECO:0007669"/>
    <property type="project" value="UniProtKB-UniRule"/>
</dbReference>
<evidence type="ECO:0000256" key="9">
    <source>
        <dbReference type="ARBA" id="ARBA00022664"/>
    </source>
</evidence>
<feature type="active site" description="Nucleophile" evidence="16">
    <location>
        <position position="261"/>
    </location>
</feature>
<evidence type="ECO:0000256" key="12">
    <source>
        <dbReference type="ARBA" id="ARBA00023187"/>
    </source>
</evidence>
<keyword evidence="9 15" id="KW-0507">mRNA processing</keyword>
<accession>A0A8S4NTA0</accession>
<feature type="binding site" evidence="17">
    <location>
        <position position="169"/>
    </location>
    <ligand>
        <name>substrate</name>
    </ligand>
</feature>
<dbReference type="GO" id="GO:0140932">
    <property type="term" value="F:5'-(N(7)-methyl 5'-triphosphoguanosine)-[mRNA] diphosphatase activity"/>
    <property type="evidence" value="ECO:0007669"/>
    <property type="project" value="UniProtKB-EC"/>
</dbReference>
<dbReference type="GO" id="GO:0000290">
    <property type="term" value="P:deadenylation-dependent decapping of nuclear-transcribed mRNA"/>
    <property type="evidence" value="ECO:0007669"/>
    <property type="project" value="UniProtKB-UniRule"/>
</dbReference>
<evidence type="ECO:0000256" key="1">
    <source>
        <dbReference type="ARBA" id="ARBA00004123"/>
    </source>
</evidence>
<evidence type="ECO:0000256" key="15">
    <source>
        <dbReference type="PIRNR" id="PIRNR028973"/>
    </source>
</evidence>
<keyword evidence="8" id="KW-0597">Phosphoprotein</keyword>
<dbReference type="InterPro" id="IPR036265">
    <property type="entry name" value="HIT-like_sf"/>
</dbReference>
<feature type="binding site" evidence="17">
    <location>
        <position position="159"/>
    </location>
    <ligand>
        <name>substrate</name>
    </ligand>
</feature>
<evidence type="ECO:0000256" key="16">
    <source>
        <dbReference type="PIRSR" id="PIRSR028973-1"/>
    </source>
</evidence>
<dbReference type="FunFam" id="3.30.428.10:FF:000006">
    <property type="entry name" value="m7GpppX diphosphatase"/>
    <property type="match status" value="1"/>
</dbReference>
<dbReference type="InterPro" id="IPR011145">
    <property type="entry name" value="Scavenger_mRNA_decap_enz_N"/>
</dbReference>
<dbReference type="InterPro" id="IPR008594">
    <property type="entry name" value="DcpS/DCS2"/>
</dbReference>
<evidence type="ECO:0000256" key="5">
    <source>
        <dbReference type="ARBA" id="ARBA00012520"/>
    </source>
</evidence>
<evidence type="ECO:0000256" key="8">
    <source>
        <dbReference type="ARBA" id="ARBA00022553"/>
    </source>
</evidence>
<dbReference type="SUPFAM" id="SSF54197">
    <property type="entry name" value="HIT-like"/>
    <property type="match status" value="1"/>
</dbReference>
<evidence type="ECO:0000256" key="2">
    <source>
        <dbReference type="ARBA" id="ARBA00004496"/>
    </source>
</evidence>
<evidence type="ECO:0000256" key="7">
    <source>
        <dbReference type="ARBA" id="ARBA00022490"/>
    </source>
</evidence>
<dbReference type="PANTHER" id="PTHR12978">
    <property type="entry name" value="HISTIDINE TRIAD HIT PROTEIN MEMBER"/>
    <property type="match status" value="1"/>
</dbReference>
<organism evidence="18 19">
    <name type="scientific">Owenia fusiformis</name>
    <name type="common">Polychaete worm</name>
    <dbReference type="NCBI Taxonomy" id="6347"/>
    <lineage>
        <taxon>Eukaryota</taxon>
        <taxon>Metazoa</taxon>
        <taxon>Spiralia</taxon>
        <taxon>Lophotrochozoa</taxon>
        <taxon>Annelida</taxon>
        <taxon>Polychaeta</taxon>
        <taxon>Sedentaria</taxon>
        <taxon>Canalipalpata</taxon>
        <taxon>Sabellida</taxon>
        <taxon>Oweniida</taxon>
        <taxon>Oweniidae</taxon>
        <taxon>Owenia</taxon>
    </lineage>
</organism>
<dbReference type="GO" id="GO:0008380">
    <property type="term" value="P:RNA splicing"/>
    <property type="evidence" value="ECO:0007669"/>
    <property type="project" value="UniProtKB-KW"/>
</dbReference>
<comment type="caution">
    <text evidence="18">The sequence shown here is derived from an EMBL/GenBank/DDBJ whole genome shotgun (WGS) entry which is preliminary data.</text>
</comment>
<dbReference type="SUPFAM" id="SSF102860">
    <property type="entry name" value="mRNA decapping enzyme DcpS N-terminal domain"/>
    <property type="match status" value="1"/>
</dbReference>
<evidence type="ECO:0000256" key="4">
    <source>
        <dbReference type="ARBA" id="ARBA00011140"/>
    </source>
</evidence>
<comment type="subcellular location">
    <subcellularLocation>
        <location evidence="2">Cytoplasm</location>
    </subcellularLocation>
    <subcellularLocation>
        <location evidence="1 15">Nucleus</location>
    </subcellularLocation>
</comment>
<comment type="similarity">
    <text evidence="3 15">Belongs to the HIT family.</text>
</comment>
<feature type="binding site" evidence="17">
    <location>
        <begin position="252"/>
        <end position="263"/>
    </location>
    <ligand>
        <name>substrate</name>
    </ligand>
</feature>
<dbReference type="PIRSF" id="PIRSF028973">
    <property type="entry name" value="Scavenger_mRNA_decap_enz"/>
    <property type="match status" value="1"/>
</dbReference>
<dbReference type="GO" id="GO:0006397">
    <property type="term" value="P:mRNA processing"/>
    <property type="evidence" value="ECO:0007669"/>
    <property type="project" value="UniProtKB-KW"/>
</dbReference>
<dbReference type="FunFam" id="3.30.200.40:FF:000001">
    <property type="entry name" value="m7GpppX diphosphatase"/>
    <property type="match status" value="1"/>
</dbReference>
<keyword evidence="19" id="KW-1185">Reference proteome</keyword>
<sequence>MSNSGTKDEIPQKKMRMDQSNINSHESDILESLQGFKVEKILNENAQTKTMFVHGKFENSEDNAVVIVEKTAFSEKSIRGVLSGDTTMKNTLKNDIYGTYEVYPKPEFNEIKTTVIYPATEKHIAKYTGQPVYMVQETPELYSDITLPYLNAENFSIQWVYNILEKKKESERIIYEDSHPETGFILLPDMKWDQKQTDNLYLIAICHKRGIKSLRDLNSSHLPLLRNILTRGKKAIKDTFDVDGSQLRIYIHYQPSYYHFHVHFTHLKFDAPGSNAGRAHLLSDVIDNIELRNDFYQKKTLNFILRENEGLFKKFQESGKVLDSFS</sequence>
<dbReference type="Pfam" id="PF11969">
    <property type="entry name" value="DcpS_C"/>
    <property type="match status" value="1"/>
</dbReference>
<evidence type="ECO:0000313" key="19">
    <source>
        <dbReference type="Proteomes" id="UP000749559"/>
    </source>
</evidence>
<evidence type="ECO:0000256" key="11">
    <source>
        <dbReference type="ARBA" id="ARBA00022990"/>
    </source>
</evidence>
<dbReference type="EMBL" id="CAIIXF020000005">
    <property type="protein sequence ID" value="CAH1783322.1"/>
    <property type="molecule type" value="Genomic_DNA"/>
</dbReference>
<comment type="subunit">
    <text evidence="4">Homodimer. Associates with components of the exosome multienzyme ribonuclease complex, such as EXOSC3 and EXOSC4. Interacts with NDOR1.</text>
</comment>
<dbReference type="AlphaFoldDB" id="A0A8S4NTA0"/>
<dbReference type="Pfam" id="PF05652">
    <property type="entry name" value="DcpS"/>
    <property type="match status" value="1"/>
</dbReference>
<evidence type="ECO:0000256" key="13">
    <source>
        <dbReference type="ARBA" id="ARBA00023242"/>
    </source>
</evidence>
<comment type="catalytic activity">
    <reaction evidence="14 15">
        <text>a 5'-end (N(7)-methyl 5'-triphosphoguanosine)-ribonucleoside in mRNA + H2O = N(7)-methyl-GMP + a 5'-end diphospho-ribonucleoside in mRNA + 2 H(+)</text>
        <dbReference type="Rhea" id="RHEA:65388"/>
        <dbReference type="Rhea" id="RHEA-COMP:17165"/>
        <dbReference type="Rhea" id="RHEA-COMP:17167"/>
        <dbReference type="ChEBI" id="CHEBI:15377"/>
        <dbReference type="ChEBI" id="CHEBI:15378"/>
        <dbReference type="ChEBI" id="CHEBI:58285"/>
        <dbReference type="ChEBI" id="CHEBI:156461"/>
        <dbReference type="ChEBI" id="CHEBI:167616"/>
        <dbReference type="EC" id="3.6.1.59"/>
    </reaction>
</comment>
<dbReference type="OrthoDB" id="10264956at2759"/>
<feature type="binding site" evidence="17">
    <location>
        <position position="191"/>
    </location>
    <ligand>
        <name>substrate</name>
    </ligand>
</feature>
<comment type="function">
    <text evidence="15">Decapping scavenger enzyme that catalyzes the cleavage of a residual cap structure following the degradation of mRNAs by the 3'-&gt;5' exosome-mediated mRNA decay pathway.</text>
</comment>
<dbReference type="PANTHER" id="PTHR12978:SF0">
    <property type="entry name" value="M7GPPPX DIPHOSPHATASE"/>
    <property type="match status" value="1"/>
</dbReference>
<name>A0A8S4NTA0_OWEFU</name>
<reference evidence="18" key="1">
    <citation type="submission" date="2022-03" db="EMBL/GenBank/DDBJ databases">
        <authorList>
            <person name="Martin C."/>
        </authorList>
    </citation>
    <scope>NUCLEOTIDE SEQUENCE</scope>
</reference>
<evidence type="ECO:0000313" key="18">
    <source>
        <dbReference type="EMBL" id="CAH1783322.1"/>
    </source>
</evidence>
<keyword evidence="10 15" id="KW-0378">Hydrolase</keyword>
<dbReference type="Proteomes" id="UP000749559">
    <property type="component" value="Unassembled WGS sequence"/>
</dbReference>
<evidence type="ECO:0000256" key="10">
    <source>
        <dbReference type="ARBA" id="ARBA00022801"/>
    </source>
</evidence>
<keyword evidence="7" id="KW-0963">Cytoplasm</keyword>
<dbReference type="EC" id="3.6.1.59" evidence="5 15"/>
<dbReference type="Gene3D" id="3.30.428.10">
    <property type="entry name" value="HIT-like"/>
    <property type="match status" value="1"/>
</dbReference>
<keyword evidence="13 15" id="KW-0539">Nucleus</keyword>
<dbReference type="GO" id="GO:0005634">
    <property type="term" value="C:nucleus"/>
    <property type="evidence" value="ECO:0007669"/>
    <property type="project" value="UniProtKB-SubCell"/>
</dbReference>
<evidence type="ECO:0000256" key="3">
    <source>
        <dbReference type="ARBA" id="ARBA00010208"/>
    </source>
</evidence>
<protein>
    <recommendedName>
        <fullName evidence="6 15">m7GpppX diphosphatase</fullName>
        <ecNumber evidence="5 15">3.6.1.59</ecNumber>
    </recommendedName>
</protein>
<gene>
    <name evidence="18" type="ORF">OFUS_LOCUS9669</name>
</gene>
<evidence type="ECO:0000256" key="14">
    <source>
        <dbReference type="ARBA" id="ARBA00048222"/>
    </source>
</evidence>
<keyword evidence="12" id="KW-0508">mRNA splicing</keyword>
<proteinExistence type="inferred from homology"/>
<feature type="binding site" evidence="17">
    <location>
        <position position="189"/>
    </location>
    <ligand>
        <name>substrate</name>
    </ligand>
</feature>
<dbReference type="GO" id="GO:0000932">
    <property type="term" value="C:P-body"/>
    <property type="evidence" value="ECO:0007669"/>
    <property type="project" value="TreeGrafter"/>
</dbReference>
<evidence type="ECO:0000256" key="6">
    <source>
        <dbReference type="ARBA" id="ARBA00015636"/>
    </source>
</evidence>
<keyword evidence="11" id="KW-0007">Acetylation</keyword>
<evidence type="ECO:0000256" key="17">
    <source>
        <dbReference type="PIRSR" id="PIRSR028973-2"/>
    </source>
</evidence>
<dbReference type="Gene3D" id="3.30.200.40">
    <property type="entry name" value="Scavenger mRNA decapping enzyme, N-terminal domain"/>
    <property type="match status" value="1"/>
</dbReference>